<comment type="subcellular location">
    <subcellularLocation>
        <location evidence="1">Membrane</location>
        <topology evidence="1">Single-pass type I membrane protein</topology>
    </subcellularLocation>
</comment>
<dbReference type="RefSeq" id="XP_015654939.1">
    <property type="nucleotide sequence ID" value="XM_015806575.1"/>
</dbReference>
<sequence length="467" mass="52897">MPAFLSAALRGGRRGFWTAALFALVLALSACGLVALAVVDIVPGRTPPQQKRAVTTVINHHSFSPPLLRRYYGDGEIPHWMMSGTTVVTDNYVRLTGDLQSQTGHLWNTDPLDMDAFEIVFGFRVSRVIGGLGADGFALWVAQIPRFNGNIFGRAANFNGFGLLFDSYDNDNRRDNPMVSLVTNDGSATRRFTPATDFMGETLANCVFDFRNIMAPNMATARLRYNKGTLSLHLSRNSEVDEQHCFTVSNLEMPAGKSYLAFSGQTGDVSEVHDIIFVHLSPLDNVVYDHDVQQPHNGGAANGGPGLYDNDAMNNRRVPESTTLAPQQQQQDQQQEDQQKRDIEAQIRAEVERRAAELERDRLAAEQQRQQQQQQDIDAQQQQQQQQEQQQQQQQPPLDPAEADRQRIAELERKLAELKRGDQRRPERTAADDEYDEEYEDEDVDQPRRRRVRRARTPRRNTVEYED</sequence>
<dbReference type="SUPFAM" id="SSF49899">
    <property type="entry name" value="Concanavalin A-like lectins/glucanases"/>
    <property type="match status" value="1"/>
</dbReference>
<feature type="compositionally biased region" description="Acidic residues" evidence="6">
    <location>
        <begin position="432"/>
        <end position="444"/>
    </location>
</feature>
<keyword evidence="2" id="KW-0812">Transmembrane</keyword>
<dbReference type="VEuPathDB" id="TriTrypDB:LpyrH10_20_1260"/>
<evidence type="ECO:0000313" key="9">
    <source>
        <dbReference type="Proteomes" id="UP000037923"/>
    </source>
</evidence>
<dbReference type="InterPro" id="IPR013320">
    <property type="entry name" value="ConA-like_dom_sf"/>
</dbReference>
<dbReference type="PANTHER" id="PTHR12223">
    <property type="entry name" value="VESICULAR MANNOSE-BINDING LECTIN"/>
    <property type="match status" value="1"/>
</dbReference>
<dbReference type="EMBL" id="LGTL01000020">
    <property type="protein sequence ID" value="KPA76500.1"/>
    <property type="molecule type" value="Genomic_DNA"/>
</dbReference>
<evidence type="ECO:0000256" key="3">
    <source>
        <dbReference type="ARBA" id="ARBA00022729"/>
    </source>
</evidence>
<keyword evidence="3" id="KW-0732">Signal</keyword>
<gene>
    <name evidence="8" type="ORF">ABB37_07803</name>
</gene>
<reference evidence="8 9" key="1">
    <citation type="submission" date="2015-07" db="EMBL/GenBank/DDBJ databases">
        <title>High-quality genome of monoxenous trypanosomatid Leptomonas pyrrhocoris.</title>
        <authorList>
            <person name="Flegontov P."/>
            <person name="Butenko A."/>
            <person name="Firsov S."/>
            <person name="Vlcek C."/>
            <person name="Logacheva M.D."/>
            <person name="Field M."/>
            <person name="Filatov D."/>
            <person name="Flegontova O."/>
            <person name="Gerasimov E."/>
            <person name="Jackson A.P."/>
            <person name="Kelly S."/>
            <person name="Opperdoes F."/>
            <person name="O'Reilly A."/>
            <person name="Votypka J."/>
            <person name="Yurchenko V."/>
            <person name="Lukes J."/>
        </authorList>
    </citation>
    <scope>NUCLEOTIDE SEQUENCE [LARGE SCALE GENOMIC DNA]</scope>
    <source>
        <strain evidence="8">H10</strain>
    </source>
</reference>
<keyword evidence="8" id="KW-0430">Lectin</keyword>
<feature type="compositionally biased region" description="Basic and acidic residues" evidence="6">
    <location>
        <begin position="402"/>
        <end position="431"/>
    </location>
</feature>
<evidence type="ECO:0000313" key="8">
    <source>
        <dbReference type="EMBL" id="KPA76500.1"/>
    </source>
</evidence>
<dbReference type="CDD" id="cd07308">
    <property type="entry name" value="lectin_leg-like"/>
    <property type="match status" value="1"/>
</dbReference>
<dbReference type="EMBL" id="LGTL01000020">
    <property type="protein sequence ID" value="KPA76499.1"/>
    <property type="molecule type" value="Genomic_DNA"/>
</dbReference>
<dbReference type="AlphaFoldDB" id="A0A0M9FUS0"/>
<dbReference type="RefSeq" id="XP_015654938.1">
    <property type="nucleotide sequence ID" value="XM_015806574.1"/>
</dbReference>
<accession>A0A0M9FUS0</accession>
<dbReference type="GO" id="GO:0005793">
    <property type="term" value="C:endoplasmic reticulum-Golgi intermediate compartment"/>
    <property type="evidence" value="ECO:0007669"/>
    <property type="project" value="TreeGrafter"/>
</dbReference>
<feature type="compositionally biased region" description="Basic residues" evidence="6">
    <location>
        <begin position="448"/>
        <end position="459"/>
    </location>
</feature>
<proteinExistence type="predicted"/>
<dbReference type="GO" id="GO:0006888">
    <property type="term" value="P:endoplasmic reticulum to Golgi vesicle-mediated transport"/>
    <property type="evidence" value="ECO:0007669"/>
    <property type="project" value="TreeGrafter"/>
</dbReference>
<dbReference type="OMA" id="ATMRMVY"/>
<dbReference type="InterPro" id="IPR005052">
    <property type="entry name" value="Lectin_leg"/>
</dbReference>
<evidence type="ECO:0000256" key="6">
    <source>
        <dbReference type="SAM" id="MobiDB-lite"/>
    </source>
</evidence>
<comment type="caution">
    <text evidence="8">The sequence shown here is derived from an EMBL/GenBank/DDBJ whole genome shotgun (WGS) entry which is preliminary data.</text>
</comment>
<keyword evidence="5" id="KW-0472">Membrane</keyword>
<keyword evidence="4" id="KW-1133">Transmembrane helix</keyword>
<feature type="domain" description="L-type lectin-like" evidence="7">
    <location>
        <begin position="55"/>
        <end position="283"/>
    </location>
</feature>
<evidence type="ECO:0000256" key="1">
    <source>
        <dbReference type="ARBA" id="ARBA00004479"/>
    </source>
</evidence>
<feature type="region of interest" description="Disordered" evidence="6">
    <location>
        <begin position="290"/>
        <end position="342"/>
    </location>
</feature>
<evidence type="ECO:0000256" key="5">
    <source>
        <dbReference type="ARBA" id="ARBA00023136"/>
    </source>
</evidence>
<dbReference type="GO" id="GO:0000139">
    <property type="term" value="C:Golgi membrane"/>
    <property type="evidence" value="ECO:0007669"/>
    <property type="project" value="TreeGrafter"/>
</dbReference>
<dbReference type="PANTHER" id="PTHR12223:SF28">
    <property type="entry name" value="LECTIN, MANNOSE BINDING 1 LIKE"/>
    <property type="match status" value="1"/>
</dbReference>
<feature type="compositionally biased region" description="Low complexity" evidence="6">
    <location>
        <begin position="365"/>
        <end position="395"/>
    </location>
</feature>
<evidence type="ECO:0000256" key="4">
    <source>
        <dbReference type="ARBA" id="ARBA00022989"/>
    </source>
</evidence>
<dbReference type="PROSITE" id="PS51328">
    <property type="entry name" value="L_LECTIN_LIKE"/>
    <property type="match status" value="1"/>
</dbReference>
<dbReference type="GO" id="GO:0005789">
    <property type="term" value="C:endoplasmic reticulum membrane"/>
    <property type="evidence" value="ECO:0007669"/>
    <property type="project" value="TreeGrafter"/>
</dbReference>
<name>A0A0M9FUS0_LEPPY</name>
<feature type="region of interest" description="Disordered" evidence="6">
    <location>
        <begin position="358"/>
        <end position="467"/>
    </location>
</feature>
<protein>
    <submittedName>
        <fullName evidence="8">Putative mitochondrial lectin</fullName>
    </submittedName>
</protein>
<dbReference type="GeneID" id="26908088"/>
<dbReference type="Proteomes" id="UP000037923">
    <property type="component" value="Unassembled WGS sequence"/>
</dbReference>
<evidence type="ECO:0000259" key="7">
    <source>
        <dbReference type="PROSITE" id="PS51328"/>
    </source>
</evidence>
<dbReference type="GO" id="GO:0030134">
    <property type="term" value="C:COPII-coated ER to Golgi transport vesicle"/>
    <property type="evidence" value="ECO:0007669"/>
    <property type="project" value="TreeGrafter"/>
</dbReference>
<evidence type="ECO:0000256" key="2">
    <source>
        <dbReference type="ARBA" id="ARBA00022692"/>
    </source>
</evidence>
<dbReference type="Gene3D" id="2.60.120.200">
    <property type="match status" value="1"/>
</dbReference>
<dbReference type="GO" id="GO:0005537">
    <property type="term" value="F:D-mannose binding"/>
    <property type="evidence" value="ECO:0007669"/>
    <property type="project" value="TreeGrafter"/>
</dbReference>
<keyword evidence="9" id="KW-1185">Reference proteome</keyword>
<dbReference type="Pfam" id="PF03388">
    <property type="entry name" value="Lectin_leg-like"/>
    <property type="match status" value="1"/>
</dbReference>
<organism evidence="8 9">
    <name type="scientific">Leptomonas pyrrhocoris</name>
    <name type="common">Firebug parasite</name>
    <dbReference type="NCBI Taxonomy" id="157538"/>
    <lineage>
        <taxon>Eukaryota</taxon>
        <taxon>Discoba</taxon>
        <taxon>Euglenozoa</taxon>
        <taxon>Kinetoplastea</taxon>
        <taxon>Metakinetoplastina</taxon>
        <taxon>Trypanosomatida</taxon>
        <taxon>Trypanosomatidae</taxon>
        <taxon>Leishmaniinae</taxon>
        <taxon>Leptomonas</taxon>
    </lineage>
</organism>
<dbReference type="InterPro" id="IPR051136">
    <property type="entry name" value="Intracellular_Lectin-GPT"/>
</dbReference>
<dbReference type="OrthoDB" id="10265193at2759"/>